<evidence type="ECO:0000256" key="3">
    <source>
        <dbReference type="RuleBase" id="RU000363"/>
    </source>
</evidence>
<dbReference type="Gene3D" id="3.40.50.720">
    <property type="entry name" value="NAD(P)-binding Rossmann-like Domain"/>
    <property type="match status" value="1"/>
</dbReference>
<dbReference type="EMBL" id="BAAAQT010000005">
    <property type="protein sequence ID" value="GAA2172088.1"/>
    <property type="molecule type" value="Genomic_DNA"/>
</dbReference>
<organism evidence="5 6">
    <name type="scientific">Agrococcus versicolor</name>
    <dbReference type="NCBI Taxonomy" id="501482"/>
    <lineage>
        <taxon>Bacteria</taxon>
        <taxon>Bacillati</taxon>
        <taxon>Actinomycetota</taxon>
        <taxon>Actinomycetes</taxon>
        <taxon>Micrococcales</taxon>
        <taxon>Microbacteriaceae</taxon>
        <taxon>Agrococcus</taxon>
    </lineage>
</organism>
<dbReference type="Proteomes" id="UP001501599">
    <property type="component" value="Unassembled WGS sequence"/>
</dbReference>
<gene>
    <name evidence="5" type="ORF">GCM10009846_08640</name>
</gene>
<feature type="domain" description="Ketoreductase" evidence="4">
    <location>
        <begin position="15"/>
        <end position="195"/>
    </location>
</feature>
<dbReference type="Pfam" id="PF00106">
    <property type="entry name" value="adh_short"/>
    <property type="match status" value="1"/>
</dbReference>
<dbReference type="InterPro" id="IPR002347">
    <property type="entry name" value="SDR_fam"/>
</dbReference>
<reference evidence="6" key="1">
    <citation type="journal article" date="2019" name="Int. J. Syst. Evol. Microbiol.">
        <title>The Global Catalogue of Microorganisms (GCM) 10K type strain sequencing project: providing services to taxonomists for standard genome sequencing and annotation.</title>
        <authorList>
            <consortium name="The Broad Institute Genomics Platform"/>
            <consortium name="The Broad Institute Genome Sequencing Center for Infectious Disease"/>
            <person name="Wu L."/>
            <person name="Ma J."/>
        </authorList>
    </citation>
    <scope>NUCLEOTIDE SEQUENCE [LARGE SCALE GENOMIC DNA]</scope>
    <source>
        <strain evidence="6">JCM 16026</strain>
    </source>
</reference>
<keyword evidence="2" id="KW-0560">Oxidoreductase</keyword>
<evidence type="ECO:0000256" key="1">
    <source>
        <dbReference type="ARBA" id="ARBA00006484"/>
    </source>
</evidence>
<dbReference type="PRINTS" id="PR00081">
    <property type="entry name" value="GDHRDH"/>
</dbReference>
<dbReference type="PROSITE" id="PS00061">
    <property type="entry name" value="ADH_SHORT"/>
    <property type="match status" value="1"/>
</dbReference>
<dbReference type="PRINTS" id="PR00080">
    <property type="entry name" value="SDRFAMILY"/>
</dbReference>
<sequence length="272" mass="28164">MTITTSTGWIDLSGKVVVVTGGASGIGAEIARSLTGNGATVVVADLRPGDAADGLAATAIACDTTDAASVEAMVAETIATHGRVDALVNNAGVNRPRLLVDVRGEQPGYEATEADFDFITAVNQKGPFLCAQAVARRMVEQGGGVIVNVSSEAGVEGSKGQSIYSATKAALNGFTRSWAKELGPNGIRVVGIAPGINKRTNMNSDENYRALAYTRGMDVDELEVIDAAYARTIPLGRVGEHDEVADLVGYLVSDRSSYITGTTINITGGKSR</sequence>
<dbReference type="InterPro" id="IPR057326">
    <property type="entry name" value="KR_dom"/>
</dbReference>
<evidence type="ECO:0000313" key="5">
    <source>
        <dbReference type="EMBL" id="GAA2172088.1"/>
    </source>
</evidence>
<name>A0ABP5MBU5_9MICO</name>
<protein>
    <submittedName>
        <fullName evidence="5">SDR family oxidoreductase</fullName>
    </submittedName>
</protein>
<evidence type="ECO:0000256" key="2">
    <source>
        <dbReference type="ARBA" id="ARBA00023002"/>
    </source>
</evidence>
<dbReference type="NCBIfam" id="NF004817">
    <property type="entry name" value="PRK06171.1"/>
    <property type="match status" value="1"/>
</dbReference>
<accession>A0ABP5MBU5</accession>
<dbReference type="PANTHER" id="PTHR42760:SF133">
    <property type="entry name" value="3-OXOACYL-[ACYL-CARRIER-PROTEIN] REDUCTASE"/>
    <property type="match status" value="1"/>
</dbReference>
<dbReference type="InterPro" id="IPR020904">
    <property type="entry name" value="Sc_DH/Rdtase_CS"/>
</dbReference>
<comment type="caution">
    <text evidence="5">The sequence shown here is derived from an EMBL/GenBank/DDBJ whole genome shotgun (WGS) entry which is preliminary data.</text>
</comment>
<keyword evidence="6" id="KW-1185">Reference proteome</keyword>
<comment type="similarity">
    <text evidence="1 3">Belongs to the short-chain dehydrogenases/reductases (SDR) family.</text>
</comment>
<evidence type="ECO:0000313" key="6">
    <source>
        <dbReference type="Proteomes" id="UP001501599"/>
    </source>
</evidence>
<dbReference type="PANTHER" id="PTHR42760">
    <property type="entry name" value="SHORT-CHAIN DEHYDROGENASES/REDUCTASES FAMILY MEMBER"/>
    <property type="match status" value="1"/>
</dbReference>
<evidence type="ECO:0000259" key="4">
    <source>
        <dbReference type="SMART" id="SM00822"/>
    </source>
</evidence>
<dbReference type="SMART" id="SM00822">
    <property type="entry name" value="PKS_KR"/>
    <property type="match status" value="1"/>
</dbReference>
<dbReference type="RefSeq" id="WP_344340739.1">
    <property type="nucleotide sequence ID" value="NZ_BAAAQT010000005.1"/>
</dbReference>
<dbReference type="InterPro" id="IPR036291">
    <property type="entry name" value="NAD(P)-bd_dom_sf"/>
</dbReference>
<proteinExistence type="inferred from homology"/>
<dbReference type="SUPFAM" id="SSF51735">
    <property type="entry name" value="NAD(P)-binding Rossmann-fold domains"/>
    <property type="match status" value="1"/>
</dbReference>